<feature type="region of interest" description="Disordered" evidence="7">
    <location>
        <begin position="323"/>
        <end position="447"/>
    </location>
</feature>
<feature type="active site" description="Nucleophile" evidence="6">
    <location>
        <position position="297"/>
    </location>
</feature>
<evidence type="ECO:0000256" key="4">
    <source>
        <dbReference type="ARBA" id="ARBA00022984"/>
    </source>
</evidence>
<dbReference type="PANTHER" id="PTHR30582">
    <property type="entry name" value="L,D-TRANSPEPTIDASE"/>
    <property type="match status" value="1"/>
</dbReference>
<evidence type="ECO:0000256" key="2">
    <source>
        <dbReference type="ARBA" id="ARBA00022679"/>
    </source>
</evidence>
<dbReference type="GO" id="GO:0071972">
    <property type="term" value="F:peptidoglycan L,D-transpeptidase activity"/>
    <property type="evidence" value="ECO:0007669"/>
    <property type="project" value="TreeGrafter"/>
</dbReference>
<gene>
    <name evidence="9" type="ORF">K1I37_14320</name>
</gene>
<dbReference type="InterPro" id="IPR005490">
    <property type="entry name" value="LD_TPept_cat_dom"/>
</dbReference>
<dbReference type="RefSeq" id="WP_021298285.1">
    <property type="nucleotide sequence ID" value="NZ_AURB01000182.1"/>
</dbReference>
<organism evidence="9 10">
    <name type="scientific">Alicyclobacillus acidoterrestris (strain ATCC 49025 / DSM 3922 / CIP 106132 / NCIMB 13137 / GD3B)</name>
    <dbReference type="NCBI Taxonomy" id="1356854"/>
    <lineage>
        <taxon>Bacteria</taxon>
        <taxon>Bacillati</taxon>
        <taxon>Bacillota</taxon>
        <taxon>Bacilli</taxon>
        <taxon>Bacillales</taxon>
        <taxon>Alicyclobacillaceae</taxon>
        <taxon>Alicyclobacillus</taxon>
    </lineage>
</organism>
<dbReference type="OrthoDB" id="463216at2"/>
<dbReference type="GO" id="GO:0071555">
    <property type="term" value="P:cell wall organization"/>
    <property type="evidence" value="ECO:0007669"/>
    <property type="project" value="UniProtKB-UniRule"/>
</dbReference>
<keyword evidence="3 6" id="KW-0133">Cell shape</keyword>
<dbReference type="Proteomes" id="UP000829401">
    <property type="component" value="Chromosome"/>
</dbReference>
<keyword evidence="4 6" id="KW-0573">Peptidoglycan synthesis</keyword>
<proteinExistence type="predicted"/>
<dbReference type="GO" id="GO:0016740">
    <property type="term" value="F:transferase activity"/>
    <property type="evidence" value="ECO:0007669"/>
    <property type="project" value="UniProtKB-KW"/>
</dbReference>
<keyword evidence="2" id="KW-0808">Transferase</keyword>
<name>T0BDZ7_ALIAG</name>
<feature type="compositionally biased region" description="Polar residues" evidence="7">
    <location>
        <begin position="350"/>
        <end position="373"/>
    </location>
</feature>
<evidence type="ECO:0000256" key="1">
    <source>
        <dbReference type="ARBA" id="ARBA00004752"/>
    </source>
</evidence>
<dbReference type="GO" id="GO:0005576">
    <property type="term" value="C:extracellular region"/>
    <property type="evidence" value="ECO:0007669"/>
    <property type="project" value="TreeGrafter"/>
</dbReference>
<protein>
    <submittedName>
        <fullName evidence="9">L,D-transpeptidase</fullName>
    </submittedName>
</protein>
<reference evidence="10" key="1">
    <citation type="journal article" date="2022" name="G3 (Bethesda)">
        <title>Unveiling the complete genome sequence of Alicyclobacillus acidoterrestris DSM 3922T, a taint-producing strain.</title>
        <authorList>
            <person name="Leonardo I.C."/>
            <person name="Barreto Crespo M.T."/>
            <person name="Gaspar F.B."/>
        </authorList>
    </citation>
    <scope>NUCLEOTIDE SEQUENCE [LARGE SCALE GENOMIC DNA]</scope>
    <source>
        <strain evidence="10">DSM 3922</strain>
    </source>
</reference>
<keyword evidence="10" id="KW-1185">Reference proteome</keyword>
<dbReference type="EMBL" id="CP080467">
    <property type="protein sequence ID" value="UNO47853.1"/>
    <property type="molecule type" value="Genomic_DNA"/>
</dbReference>
<evidence type="ECO:0000256" key="7">
    <source>
        <dbReference type="SAM" id="MobiDB-lite"/>
    </source>
</evidence>
<feature type="domain" description="L,D-TPase catalytic" evidence="8">
    <location>
        <begin position="204"/>
        <end position="321"/>
    </location>
</feature>
<comment type="pathway">
    <text evidence="1 6">Cell wall biogenesis; peptidoglycan biosynthesis.</text>
</comment>
<dbReference type="InterPro" id="IPR038063">
    <property type="entry name" value="Transpep_catalytic_dom"/>
</dbReference>
<feature type="compositionally biased region" description="Polar residues" evidence="7">
    <location>
        <begin position="424"/>
        <end position="447"/>
    </location>
</feature>
<keyword evidence="5 6" id="KW-0961">Cell wall biogenesis/degradation</keyword>
<evidence type="ECO:0000313" key="10">
    <source>
        <dbReference type="Proteomes" id="UP000829401"/>
    </source>
</evidence>
<sequence length="447" mass="46289">MHPRKKLYMLGTLVFLGLSQTGCGQFGHLSHVVSTSVSLHGITDNGSANQTTVSISKGNKGNNGTDAVASGSTNGTSASASGATDPQYPSLGLGMTGPEVLALNERLAELGYLPVAISAAAQPIIALSNLDSPPQVSFQWRYQNVPAELLSEWSANTYTQMTRGAVIAVEYDNHLPIDGMVGKQVWQAILSKDAMKDARPYTYVLVTENPAPEELRVWQAGQWVYQSIANTGVAGAPSTDGTFAVYERLVSQTMRGTNPDGTKYVDPGVPYINYYNGSEAIHGFQRASYGFPQSVGCVELPVDNAKAVWSLIDYGTLVTVEGQYSPSTQPTTSTTGDNQQTSGQGQQTTKPSKTSDTSGNSASGQNRASDSNPTSGKTGTNATGNSSTSSNSTGNTTGSSSGSPAGTTSSGSSTPPKRSTGTSNATGNDATSNNATSIGSNSTGNVT</sequence>
<dbReference type="Gene3D" id="2.40.440.10">
    <property type="entry name" value="L,D-transpeptidase catalytic domain-like"/>
    <property type="match status" value="1"/>
</dbReference>
<dbReference type="PANTHER" id="PTHR30582:SF2">
    <property type="entry name" value="L,D-TRANSPEPTIDASE YCIB-RELATED"/>
    <property type="match status" value="1"/>
</dbReference>
<dbReference type="Pfam" id="PF03734">
    <property type="entry name" value="YkuD"/>
    <property type="match status" value="1"/>
</dbReference>
<dbReference type="SUPFAM" id="SSF141523">
    <property type="entry name" value="L,D-transpeptidase catalytic domain-like"/>
    <property type="match status" value="1"/>
</dbReference>
<dbReference type="GO" id="GO:0018104">
    <property type="term" value="P:peptidoglycan-protein cross-linking"/>
    <property type="evidence" value="ECO:0007669"/>
    <property type="project" value="TreeGrafter"/>
</dbReference>
<dbReference type="InterPro" id="IPR050979">
    <property type="entry name" value="LD-transpeptidase"/>
</dbReference>
<evidence type="ECO:0000256" key="6">
    <source>
        <dbReference type="PROSITE-ProRule" id="PRU01373"/>
    </source>
</evidence>
<feature type="compositionally biased region" description="Low complexity" evidence="7">
    <location>
        <begin position="374"/>
        <end position="423"/>
    </location>
</feature>
<dbReference type="PROSITE" id="PS52029">
    <property type="entry name" value="LD_TPASE"/>
    <property type="match status" value="1"/>
</dbReference>
<accession>A0A9E6ZG91</accession>
<accession>T0BDZ7</accession>
<dbReference type="GO" id="GO:0008360">
    <property type="term" value="P:regulation of cell shape"/>
    <property type="evidence" value="ECO:0007669"/>
    <property type="project" value="UniProtKB-UniRule"/>
</dbReference>
<dbReference type="InterPro" id="IPR036365">
    <property type="entry name" value="PGBD-like_sf"/>
</dbReference>
<feature type="compositionally biased region" description="Low complexity" evidence="7">
    <location>
        <begin position="67"/>
        <end position="84"/>
    </location>
</feature>
<evidence type="ECO:0000256" key="3">
    <source>
        <dbReference type="ARBA" id="ARBA00022960"/>
    </source>
</evidence>
<dbReference type="KEGG" id="aaco:K1I37_14320"/>
<feature type="compositionally biased region" description="Low complexity" evidence="7">
    <location>
        <begin position="325"/>
        <end position="349"/>
    </location>
</feature>
<dbReference type="eggNOG" id="COG1376">
    <property type="taxonomic scope" value="Bacteria"/>
</dbReference>
<dbReference type="AlphaFoldDB" id="T0BDZ7"/>
<feature type="active site" description="Proton donor/acceptor" evidence="6">
    <location>
        <position position="282"/>
    </location>
</feature>
<dbReference type="InterPro" id="IPR036366">
    <property type="entry name" value="PGBDSf"/>
</dbReference>
<evidence type="ECO:0000259" key="8">
    <source>
        <dbReference type="PROSITE" id="PS52029"/>
    </source>
</evidence>
<feature type="compositionally biased region" description="Polar residues" evidence="7">
    <location>
        <begin position="50"/>
        <end position="65"/>
    </location>
</feature>
<dbReference type="STRING" id="1356854.N007_15580"/>
<evidence type="ECO:0000313" key="9">
    <source>
        <dbReference type="EMBL" id="UNO47853.1"/>
    </source>
</evidence>
<evidence type="ECO:0000256" key="5">
    <source>
        <dbReference type="ARBA" id="ARBA00023316"/>
    </source>
</evidence>
<dbReference type="SUPFAM" id="SSF47090">
    <property type="entry name" value="PGBD-like"/>
    <property type="match status" value="1"/>
</dbReference>
<feature type="region of interest" description="Disordered" evidence="7">
    <location>
        <begin position="50"/>
        <end position="84"/>
    </location>
</feature>
<dbReference type="Gene3D" id="1.10.101.10">
    <property type="entry name" value="PGBD-like superfamily/PGBD"/>
    <property type="match status" value="1"/>
</dbReference>
<dbReference type="CDD" id="cd16913">
    <property type="entry name" value="YkuD_like"/>
    <property type="match status" value="1"/>
</dbReference>